<dbReference type="AlphaFoldDB" id="A0A9X3EDU4"/>
<protein>
    <submittedName>
        <fullName evidence="2">DUF2798 domain-containing protein</fullName>
    </submittedName>
</protein>
<name>A0A9X3EDU4_9GAMM</name>
<evidence type="ECO:0000256" key="1">
    <source>
        <dbReference type="SAM" id="Phobius"/>
    </source>
</evidence>
<keyword evidence="1" id="KW-0472">Membrane</keyword>
<organism evidence="2 3">
    <name type="scientific">Parathalassolituus penaei</name>
    <dbReference type="NCBI Taxonomy" id="2997323"/>
    <lineage>
        <taxon>Bacteria</taxon>
        <taxon>Pseudomonadati</taxon>
        <taxon>Pseudomonadota</taxon>
        <taxon>Gammaproteobacteria</taxon>
        <taxon>Oceanospirillales</taxon>
        <taxon>Oceanospirillaceae</taxon>
        <taxon>Parathalassolituus</taxon>
    </lineage>
</organism>
<evidence type="ECO:0000313" key="2">
    <source>
        <dbReference type="EMBL" id="MCY0964984.1"/>
    </source>
</evidence>
<reference evidence="2" key="1">
    <citation type="submission" date="2022-11" db="EMBL/GenBank/DDBJ databases">
        <title>Parathalassolutuus dongxingensis gen. nov., sp. nov., a novel member of family Oceanospirillaceae isolated from a coastal shrimp pond in Guangxi, China.</title>
        <authorList>
            <person name="Chen H."/>
        </authorList>
    </citation>
    <scope>NUCLEOTIDE SEQUENCE</scope>
    <source>
        <strain evidence="2">G-43</strain>
    </source>
</reference>
<dbReference type="Proteomes" id="UP001150830">
    <property type="component" value="Unassembled WGS sequence"/>
</dbReference>
<comment type="caution">
    <text evidence="2">The sequence shown here is derived from an EMBL/GenBank/DDBJ whole genome shotgun (WGS) entry which is preliminary data.</text>
</comment>
<evidence type="ECO:0000313" key="3">
    <source>
        <dbReference type="Proteomes" id="UP001150830"/>
    </source>
</evidence>
<gene>
    <name evidence="2" type="ORF">OUO13_07280</name>
</gene>
<keyword evidence="3" id="KW-1185">Reference proteome</keyword>
<proteinExistence type="predicted"/>
<dbReference type="InterPro" id="IPR021529">
    <property type="entry name" value="DUF2798"/>
</dbReference>
<accession>A0A9X3EDU4</accession>
<dbReference type="Pfam" id="PF11391">
    <property type="entry name" value="DUF2798"/>
    <property type="match status" value="1"/>
</dbReference>
<dbReference type="EMBL" id="JAPNOA010000020">
    <property type="protein sequence ID" value="MCY0964984.1"/>
    <property type="molecule type" value="Genomic_DNA"/>
</dbReference>
<sequence>MKFRIINSLIMSGVLSLLMTCWITFINLGSGPDFPQLWMHAWSLAWPPAFMIAFSFGPMVMRLSHKLARTGK</sequence>
<feature type="transmembrane region" description="Helical" evidence="1">
    <location>
        <begin position="45"/>
        <end position="63"/>
    </location>
</feature>
<feature type="transmembrane region" description="Helical" evidence="1">
    <location>
        <begin position="5"/>
        <end position="25"/>
    </location>
</feature>
<keyword evidence="1" id="KW-1133">Transmembrane helix</keyword>
<keyword evidence="1" id="KW-0812">Transmembrane</keyword>